<feature type="transmembrane region" description="Helical" evidence="1">
    <location>
        <begin position="6"/>
        <end position="25"/>
    </location>
</feature>
<gene>
    <name evidence="2" type="ORF">L3X39_03530</name>
</gene>
<dbReference type="Proteomes" id="UP001200022">
    <property type="component" value="Unassembled WGS sequence"/>
</dbReference>
<keyword evidence="1" id="KW-0812">Transmembrane</keyword>
<dbReference type="EMBL" id="JAKKDV010000001">
    <property type="protein sequence ID" value="MCF7559696.1"/>
    <property type="molecule type" value="Genomic_DNA"/>
</dbReference>
<dbReference type="RefSeq" id="WP_237230363.1">
    <property type="nucleotide sequence ID" value="NZ_JAKKDV010000001.1"/>
</dbReference>
<keyword evidence="3" id="KW-1185">Reference proteome</keyword>
<keyword evidence="1" id="KW-0472">Membrane</keyword>
<evidence type="ECO:0000256" key="1">
    <source>
        <dbReference type="SAM" id="Phobius"/>
    </source>
</evidence>
<name>A0ABS9IG22_9FLAO</name>
<keyword evidence="1" id="KW-1133">Transmembrane helix</keyword>
<protein>
    <submittedName>
        <fullName evidence="2">Uncharacterized protein</fullName>
    </submittedName>
</protein>
<evidence type="ECO:0000313" key="2">
    <source>
        <dbReference type="EMBL" id="MCF7559696.1"/>
    </source>
</evidence>
<accession>A0ABS9IG22</accession>
<proteinExistence type="predicted"/>
<reference evidence="2 3" key="1">
    <citation type="submission" date="2022-01" db="EMBL/GenBank/DDBJ databases">
        <title>Draft genome sequence of Sabulilitoribacter multivorans KCTC 32326.</title>
        <authorList>
            <person name="Oh J.-S."/>
        </authorList>
    </citation>
    <scope>NUCLEOTIDE SEQUENCE [LARGE SCALE GENOMIC DNA]</scope>
    <source>
        <strain evidence="2 3">M-M16</strain>
    </source>
</reference>
<comment type="caution">
    <text evidence="2">The sequence shown here is derived from an EMBL/GenBank/DDBJ whole genome shotgun (WGS) entry which is preliminary data.</text>
</comment>
<organism evidence="2 3">
    <name type="scientific">Flaviramulus multivorans</name>
    <dbReference type="NCBI Taxonomy" id="1304750"/>
    <lineage>
        <taxon>Bacteria</taxon>
        <taxon>Pseudomonadati</taxon>
        <taxon>Bacteroidota</taxon>
        <taxon>Flavobacteriia</taxon>
        <taxon>Flavobacteriales</taxon>
        <taxon>Flavobacteriaceae</taxon>
        <taxon>Flaviramulus</taxon>
    </lineage>
</organism>
<evidence type="ECO:0000313" key="3">
    <source>
        <dbReference type="Proteomes" id="UP001200022"/>
    </source>
</evidence>
<sequence length="166" mass="19310">MKISLIIVSSILTLSVFVPFFLFIINGTHNTSNTKKHINYLLKDNGVVYSAKEIWRKNFLGISNDKKILTYLNSNQTKSIIKNINLEDIKQCNILKSYHKDRDKIVRLKSSSLELVFKSSAKQNITIPFFNIDDDLSEDYEIERIEKWHKLIFDIITKQSNIKLAS</sequence>